<evidence type="ECO:0000313" key="4">
    <source>
        <dbReference type="Proteomes" id="UP000191039"/>
    </source>
</evidence>
<evidence type="ECO:0000313" key="5">
    <source>
        <dbReference type="Proteomes" id="UP000220340"/>
    </source>
</evidence>
<gene>
    <name evidence="2" type="ORF">BV510_10115</name>
    <name evidence="3" type="ORF">CRI78_06120</name>
</gene>
<reference evidence="2 4" key="1">
    <citation type="submission" date="2016-09" db="EMBL/GenBank/DDBJ databases">
        <title>genome sequences of unsequenced Mycobacteria.</title>
        <authorList>
            <person name="Greninger A.L."/>
            <person name="Jerome K.R."/>
            <person name="Mcnair B."/>
            <person name="Wallis C."/>
            <person name="Fang F."/>
        </authorList>
    </citation>
    <scope>NUCLEOTIDE SEQUENCE [LARGE SCALE GENOMIC DNA]</scope>
    <source>
        <strain evidence="2 4">BM1</strain>
    </source>
</reference>
<dbReference type="Proteomes" id="UP000191039">
    <property type="component" value="Unassembled WGS sequence"/>
</dbReference>
<comment type="caution">
    <text evidence="2">The sequence shown here is derived from an EMBL/GenBank/DDBJ whole genome shotgun (WGS) entry which is preliminary data.</text>
</comment>
<keyword evidence="2" id="KW-0378">Hydrolase</keyword>
<dbReference type="EMBL" id="PDCR01000006">
    <property type="protein sequence ID" value="PEG55486.1"/>
    <property type="molecule type" value="Genomic_DNA"/>
</dbReference>
<dbReference type="InterPro" id="IPR016516">
    <property type="entry name" value="UCP07580"/>
</dbReference>
<dbReference type="OrthoDB" id="4760165at2"/>
<dbReference type="Pfam" id="PF10118">
    <property type="entry name" value="Metal_hydrol"/>
    <property type="match status" value="1"/>
</dbReference>
<evidence type="ECO:0000313" key="3">
    <source>
        <dbReference type="EMBL" id="PEG55486.1"/>
    </source>
</evidence>
<sequence length="302" mass="33738">MTEPPDGVFAADDFAPEEIALRPRNVRFDWSTAPLHWIPGDPYASHGVTALNLFLPVAERWFSKLLSDSLEFVRDEHLREEIVGFVGQEAVHARTHDHVLDAYLRGHGIDPGPFTTQLEWVIGQYDRRVAQADADQRRKVLASGTHALSAAEHYTGVLGHWALNNRWDELGADPTLTDLYRWHGAEEVEHRHVSFNVAKYFGMDYVAQAAAGVMVTVVFFALMLRGTRYLVNQDPALPRTGYLRLLWKLRRSGKTGGLPSMSYYVRSGLTLLRRDYDPADEGSTAQAVAYLAGSPAARASHG</sequence>
<dbReference type="PANTHER" id="PTHR39456">
    <property type="entry name" value="METAL-DEPENDENT HYDROLASE"/>
    <property type="match status" value="1"/>
</dbReference>
<evidence type="ECO:0000256" key="1">
    <source>
        <dbReference type="SAM" id="Phobius"/>
    </source>
</evidence>
<name>A0A1Q4H7J0_9MYCO</name>
<dbReference type="PANTHER" id="PTHR39456:SF1">
    <property type="entry name" value="METAL-DEPENDENT HYDROLASE"/>
    <property type="match status" value="1"/>
</dbReference>
<keyword evidence="1" id="KW-0812">Transmembrane</keyword>
<dbReference type="RefSeq" id="WP_073858548.1">
    <property type="nucleotide sequence ID" value="NZ_BAAATC010000014.1"/>
</dbReference>
<dbReference type="AlphaFoldDB" id="A0A1Q4H7J0"/>
<organism evidence="2 4">
    <name type="scientific">Mycolicibacterium diernhoferi</name>
    <dbReference type="NCBI Taxonomy" id="1801"/>
    <lineage>
        <taxon>Bacteria</taxon>
        <taxon>Bacillati</taxon>
        <taxon>Actinomycetota</taxon>
        <taxon>Actinomycetes</taxon>
        <taxon>Mycobacteriales</taxon>
        <taxon>Mycobacteriaceae</taxon>
        <taxon>Mycolicibacterium</taxon>
    </lineage>
</organism>
<evidence type="ECO:0000313" key="2">
    <source>
        <dbReference type="EMBL" id="OPE54460.1"/>
    </source>
</evidence>
<accession>A0A1Q4H7J0</accession>
<reference evidence="3 5" key="2">
    <citation type="submission" date="2017-10" db="EMBL/GenBank/DDBJ databases">
        <title>The new phylogeny of genus Mycobacterium.</title>
        <authorList>
            <person name="Tortoli E."/>
            <person name="Trovato A."/>
            <person name="Cirillo D.M."/>
        </authorList>
    </citation>
    <scope>NUCLEOTIDE SEQUENCE [LARGE SCALE GENOMIC DNA]</scope>
    <source>
        <strain evidence="3 5">IP141170001</strain>
    </source>
</reference>
<dbReference type="PIRSF" id="PIRSF007580">
    <property type="entry name" value="UCP07580"/>
    <property type="match status" value="1"/>
</dbReference>
<dbReference type="Proteomes" id="UP000220340">
    <property type="component" value="Unassembled WGS sequence"/>
</dbReference>
<feature type="transmembrane region" description="Helical" evidence="1">
    <location>
        <begin position="205"/>
        <end position="224"/>
    </location>
</feature>
<protein>
    <submittedName>
        <fullName evidence="2">Metal-dependent hydrolase</fullName>
    </submittedName>
</protein>
<dbReference type="STRING" id="1801.BRW64_21790"/>
<dbReference type="GO" id="GO:0016787">
    <property type="term" value="F:hydrolase activity"/>
    <property type="evidence" value="ECO:0007669"/>
    <property type="project" value="UniProtKB-KW"/>
</dbReference>
<keyword evidence="1" id="KW-0472">Membrane</keyword>
<keyword evidence="5" id="KW-1185">Reference proteome</keyword>
<proteinExistence type="predicted"/>
<keyword evidence="1" id="KW-1133">Transmembrane helix</keyword>
<dbReference type="EMBL" id="MIJD01000084">
    <property type="protein sequence ID" value="OPE54460.1"/>
    <property type="molecule type" value="Genomic_DNA"/>
</dbReference>